<reference evidence="2" key="1">
    <citation type="submission" date="2021-01" db="EMBL/GenBank/DDBJ databases">
        <authorList>
            <person name="Corre E."/>
            <person name="Pelletier E."/>
            <person name="Niang G."/>
            <person name="Scheremetjew M."/>
            <person name="Finn R."/>
            <person name="Kale V."/>
            <person name="Holt S."/>
            <person name="Cochrane G."/>
            <person name="Meng A."/>
            <person name="Brown T."/>
            <person name="Cohen L."/>
        </authorList>
    </citation>
    <scope>NUCLEOTIDE SEQUENCE</scope>
    <source>
        <strain evidence="2">SAG 36.94</strain>
    </source>
</reference>
<accession>A0A6T6CHS1</accession>
<dbReference type="EMBL" id="HBGH01014349">
    <property type="protein sequence ID" value="CAD9235852.1"/>
    <property type="molecule type" value="Transcribed_RNA"/>
</dbReference>
<dbReference type="AlphaFoldDB" id="A0A6T6CHS1"/>
<protein>
    <submittedName>
        <fullName evidence="2">Uncharacterized protein</fullName>
    </submittedName>
</protein>
<dbReference type="EMBL" id="HBGH01014360">
    <property type="protein sequence ID" value="CAD9235858.1"/>
    <property type="molecule type" value="Transcribed_RNA"/>
</dbReference>
<evidence type="ECO:0000313" key="2">
    <source>
        <dbReference type="EMBL" id="CAD9235858.1"/>
    </source>
</evidence>
<evidence type="ECO:0000313" key="3">
    <source>
        <dbReference type="EMBL" id="CAD9235864.1"/>
    </source>
</evidence>
<dbReference type="EMBL" id="HBGH01014371">
    <property type="protein sequence ID" value="CAD9235864.1"/>
    <property type="molecule type" value="Transcribed_RNA"/>
</dbReference>
<name>A0A6T6CHS1_9RHOD</name>
<evidence type="ECO:0000313" key="1">
    <source>
        <dbReference type="EMBL" id="CAD9235852.1"/>
    </source>
</evidence>
<dbReference type="EMBL" id="HBGH01014382">
    <property type="protein sequence ID" value="CAD9235871.1"/>
    <property type="molecule type" value="Transcribed_RNA"/>
</dbReference>
<organism evidence="2">
    <name type="scientific">Compsopogon caeruleus</name>
    <dbReference type="NCBI Taxonomy" id="31354"/>
    <lineage>
        <taxon>Eukaryota</taxon>
        <taxon>Rhodophyta</taxon>
        <taxon>Compsopogonophyceae</taxon>
        <taxon>Compsopogonales</taxon>
        <taxon>Compsopogonaceae</taxon>
        <taxon>Compsopogon</taxon>
    </lineage>
</organism>
<evidence type="ECO:0000313" key="4">
    <source>
        <dbReference type="EMBL" id="CAD9235871.1"/>
    </source>
</evidence>
<proteinExistence type="predicted"/>
<gene>
    <name evidence="1" type="ORF">CCAE0312_LOCUS7944</name>
    <name evidence="2" type="ORF">CCAE0312_LOCUS7950</name>
    <name evidence="3" type="ORF">CCAE0312_LOCUS7956</name>
    <name evidence="4" type="ORF">CCAE0312_LOCUS7963</name>
</gene>
<sequence>MWIIHMRRFCSASRVSLRYQYWDVSVGSKFSGRRSHGDGLEERVFGRARVVEPVLMRNRAGGDMVKWMDTELYGSMDGFAQWWARGMATTTGTALRAQRGRKLGGVGISHLCKTAKVLGVVAKFAKSTKRKSEMMHKLREECSPGGGTFWERWQEQWQREEESGRVKAQDLIVIGNAMYEMRPPRERELWDQWIRAVVRLEVSHVHVDYRLKLLEVAALKGASAKLFSDETLLEKIVASMHEVVKGMRVNQIERLCSALFRLPIPIDEDLSTNILVQLERELMYPSRKQVGFLTNLFLHLPNLPSEGLLRRWEDHLLGNLPHVSDYAATFALKAKARSQQCQECGEVPDYFLTRWTQEMTARSPRLTGHLLVSSLKSLADLRIRPPQLFLSTWGPAMTIVLPSLNLKQLQCISHALVTLKITPTPTFEHQLQTLLTRATADNRVEALVK</sequence>